<evidence type="ECO:0000313" key="1">
    <source>
        <dbReference type="Proteomes" id="UP001732780"/>
    </source>
</evidence>
<dbReference type="Proteomes" id="UP001732780">
    <property type="component" value="Chromosome X"/>
</dbReference>
<evidence type="ECO:0000313" key="2">
    <source>
        <dbReference type="RefSeq" id="XP_074215073.1"/>
    </source>
</evidence>
<sequence length="825" mass="94789">MADKKWLLGPGPLEPMPLGMNCKPWYRDKLPSKCFAKHKKALLKFPTSLDGRRWVFVKEGLADFRKGCPPCEDVIPGGPEEGFVPVIAHRVPQLGPKKGQRKLPKTANLSSTLSPAQPARKAFVEDIEAHLTEHPLALYPNLEEDLPADLLLKVLEVLDPDRKLKDTWAYCEGPRKRTKPSTKLRKKRPAKVYVEPIERAPKSYPSSLHYKDRKPSSFLEFLEKIADSHPASLHHEGKKSSIDPEPLEQAPESKPASLHHKRKKAHIYLEFFKKAPESHPVSLHQEDKSNIHPELLEKAPESHPASLHHEDKSNIHPELLEKAPESHPASLHHEGRKSSICPEPLEKAPESHPASLHHERRKSSINPELLEKAPESHPASLHHERRKSSIYPEPLEKAPESHPASLHHERRKSSIYPEPLEKAPESHPASLHHERRKSSIYQEPLEKAPESHPASFHHEGRKSSIHLEPLEKPPESRRSSFHHEDKKSSIHLEPLEKPPESRRSSFHHEDKKSSIHLEPLEKPPESRRSSFHHEDKKSSIHLEPLEKPPESRRSSFHHEDKKSSIYPEPLEKPPESHPASLHHEDSNSSIFSEPPEKAPESHRSSLHRKDRKSSRKDSLTDPRTSRKIPKGIRQFCKWVATFGDLGIDEEFIMKKCEVKCECPPTYGTGCIKKVTKVPSEVKHCIGLNEMEERKFSIEERNWERKLQKPENPYKPNWVKMRYGAWYLKPKLWKKLINDEPLTDPKGLLGTQGGCFGRRLPEQDILEDLYGTIAFKDYILSKGYEMPDILERLFIRKGWTYDSVKTPIQRVIKMTLNKEEDTCEDG</sequence>
<name>A0AC58PYH5_CAMBA</name>
<gene>
    <name evidence="2" type="primary">LOC141576233</name>
</gene>
<protein>
    <submittedName>
        <fullName evidence="2">Protein FAM47A-like</fullName>
    </submittedName>
</protein>
<keyword evidence="1" id="KW-1185">Reference proteome</keyword>
<proteinExistence type="predicted"/>
<organism evidence="1 2">
    <name type="scientific">Camelus bactrianus</name>
    <name type="common">Bactrian camel</name>
    <dbReference type="NCBI Taxonomy" id="9837"/>
    <lineage>
        <taxon>Eukaryota</taxon>
        <taxon>Metazoa</taxon>
        <taxon>Chordata</taxon>
        <taxon>Craniata</taxon>
        <taxon>Vertebrata</taxon>
        <taxon>Euteleostomi</taxon>
        <taxon>Mammalia</taxon>
        <taxon>Eutheria</taxon>
        <taxon>Laurasiatheria</taxon>
        <taxon>Artiodactyla</taxon>
        <taxon>Tylopoda</taxon>
        <taxon>Camelidae</taxon>
        <taxon>Camelus</taxon>
    </lineage>
</organism>
<reference evidence="2" key="1">
    <citation type="submission" date="2025-08" db="UniProtKB">
        <authorList>
            <consortium name="RefSeq"/>
        </authorList>
    </citation>
    <scope>IDENTIFICATION</scope>
    <source>
        <tissue evidence="2">Blood</tissue>
    </source>
</reference>
<dbReference type="RefSeq" id="XP_074215073.1">
    <property type="nucleotide sequence ID" value="XM_074358972.1"/>
</dbReference>
<accession>A0AC58PYH5</accession>